<evidence type="ECO:0000313" key="11">
    <source>
        <dbReference type="EMBL" id="QEO18583.1"/>
    </source>
</evidence>
<feature type="transmembrane region" description="Helical" evidence="9">
    <location>
        <begin position="171"/>
        <end position="193"/>
    </location>
</feature>
<keyword evidence="7 9" id="KW-0472">Membrane</keyword>
<dbReference type="PANTHER" id="PTHR33908">
    <property type="entry name" value="MANNOSYLTRANSFERASE YKCB-RELATED"/>
    <property type="match status" value="1"/>
</dbReference>
<dbReference type="Pfam" id="PF13231">
    <property type="entry name" value="PMT_2"/>
    <property type="match status" value="1"/>
</dbReference>
<dbReference type="OrthoDB" id="9810951at2"/>
<proteinExistence type="predicted"/>
<feature type="transmembrane region" description="Helical" evidence="9">
    <location>
        <begin position="416"/>
        <end position="439"/>
    </location>
</feature>
<keyword evidence="5 9" id="KW-0812">Transmembrane</keyword>
<dbReference type="GO" id="GO:0010041">
    <property type="term" value="P:response to iron(III) ion"/>
    <property type="evidence" value="ECO:0007669"/>
    <property type="project" value="TreeGrafter"/>
</dbReference>
<dbReference type="GO" id="GO:0005886">
    <property type="term" value="C:plasma membrane"/>
    <property type="evidence" value="ECO:0007669"/>
    <property type="project" value="UniProtKB-SubCell"/>
</dbReference>
<dbReference type="KEGG" id="acek:FLP30_05730"/>
<sequence length="576" mass="62109">MPGRWLAMLGLVAFVLFLPGRASIPPFDRDEPRYMQATAQMLESHNFVDVRFQDNPRYLQPAGIYWLEAAAVSLVGPQYAHAVWPYRIPSLLAMTAAVVLTALIGGLLFGPQAGLGAGILLLASVLVTAENRMATIDSCLLVSVLVAQLALVRALLDRQAGQPTPTGTAVLYWVAIGCGLMLKGPVILIPSLATPLALAALERNASLWRRMRPGWGWLVAVAVALPWCVAIGVVSHGDFFRRAVGVNFLGKVASGQQAHGLPPGYHLLVFLLAFWPGSYFAASVLPQVWRDRQALRVRYLLCWIVPHWVVFEAIATKLPHYVLPAYPAIAILTAGLLAQGGEVWRGGPQSRWGRVLLGVYGLAWCLVGCFLALAGPVLLWKLEHTLSLPALVLAAGVLPLIGLAMLQIWRVELRRAVLTSAAAAVLLYVGLFTVVVPALRTIWLAPRLAELVHDRQPCAQTDVYSVSFSEPSLVFLLGGRVRLTGAAQAAQAMRAHPTCTVALVDRRDRAAFMAALGAAQGRVTSRGTVSGLNYSNGRVLEISLYALNITQPETSASPVDGRVDSQHPMEQGSLSR</sequence>
<evidence type="ECO:0000256" key="5">
    <source>
        <dbReference type="ARBA" id="ARBA00022692"/>
    </source>
</evidence>
<accession>A0A5C1YS02</accession>
<evidence type="ECO:0000259" key="10">
    <source>
        <dbReference type="Pfam" id="PF13231"/>
    </source>
</evidence>
<keyword evidence="3" id="KW-0328">Glycosyltransferase</keyword>
<feature type="transmembrane region" description="Helical" evidence="9">
    <location>
        <begin position="214"/>
        <end position="234"/>
    </location>
</feature>
<name>A0A5C1YS02_9PROT</name>
<evidence type="ECO:0000256" key="1">
    <source>
        <dbReference type="ARBA" id="ARBA00004651"/>
    </source>
</evidence>
<evidence type="ECO:0000256" key="8">
    <source>
        <dbReference type="SAM" id="MobiDB-lite"/>
    </source>
</evidence>
<evidence type="ECO:0000256" key="7">
    <source>
        <dbReference type="ARBA" id="ARBA00023136"/>
    </source>
</evidence>
<feature type="transmembrane region" description="Helical" evidence="9">
    <location>
        <begin position="115"/>
        <end position="131"/>
    </location>
</feature>
<gene>
    <name evidence="11" type="ORF">FLP30_05730</name>
</gene>
<feature type="transmembrane region" description="Helical" evidence="9">
    <location>
        <begin position="359"/>
        <end position="380"/>
    </location>
</feature>
<dbReference type="InterPro" id="IPR050297">
    <property type="entry name" value="LipidA_mod_glycosyltrf_83"/>
</dbReference>
<keyword evidence="4 11" id="KW-0808">Transferase</keyword>
<feature type="transmembrane region" description="Helical" evidence="9">
    <location>
        <begin position="386"/>
        <end position="409"/>
    </location>
</feature>
<feature type="domain" description="Glycosyltransferase RgtA/B/C/D-like" evidence="10">
    <location>
        <begin position="61"/>
        <end position="228"/>
    </location>
</feature>
<feature type="transmembrane region" description="Helical" evidence="9">
    <location>
        <begin position="138"/>
        <end position="156"/>
    </location>
</feature>
<reference evidence="11 12" key="1">
    <citation type="submission" date="2019-09" db="EMBL/GenBank/DDBJ databases">
        <title>Genome sequencing of strain KACC 21233.</title>
        <authorList>
            <person name="Heo J."/>
            <person name="Kim S.-J."/>
            <person name="Kim J.-S."/>
            <person name="Hong S.-B."/>
            <person name="Kwon S.-W."/>
        </authorList>
    </citation>
    <scope>NUCLEOTIDE SEQUENCE [LARGE SCALE GENOMIC DNA]</scope>
    <source>
        <strain evidence="11 12">KACC 21233</strain>
    </source>
</reference>
<evidence type="ECO:0000256" key="9">
    <source>
        <dbReference type="SAM" id="Phobius"/>
    </source>
</evidence>
<dbReference type="AlphaFoldDB" id="A0A5C1YS02"/>
<keyword evidence="12" id="KW-1185">Reference proteome</keyword>
<dbReference type="InterPro" id="IPR038731">
    <property type="entry name" value="RgtA/B/C-like"/>
</dbReference>
<evidence type="ECO:0000313" key="12">
    <source>
        <dbReference type="Proteomes" id="UP000324536"/>
    </source>
</evidence>
<evidence type="ECO:0000256" key="2">
    <source>
        <dbReference type="ARBA" id="ARBA00022475"/>
    </source>
</evidence>
<feature type="region of interest" description="Disordered" evidence="8">
    <location>
        <begin position="554"/>
        <end position="576"/>
    </location>
</feature>
<dbReference type="Proteomes" id="UP000324536">
    <property type="component" value="Chromosome"/>
</dbReference>
<organism evidence="11 12">
    <name type="scientific">Acetobacter vaccinii</name>
    <dbReference type="NCBI Taxonomy" id="2592655"/>
    <lineage>
        <taxon>Bacteria</taxon>
        <taxon>Pseudomonadati</taxon>
        <taxon>Pseudomonadota</taxon>
        <taxon>Alphaproteobacteria</taxon>
        <taxon>Acetobacterales</taxon>
        <taxon>Acetobacteraceae</taxon>
        <taxon>Acetobacter</taxon>
    </lineage>
</organism>
<dbReference type="EMBL" id="CP043506">
    <property type="protein sequence ID" value="QEO18583.1"/>
    <property type="molecule type" value="Genomic_DNA"/>
</dbReference>
<keyword evidence="6 9" id="KW-1133">Transmembrane helix</keyword>
<dbReference type="GO" id="GO:0009103">
    <property type="term" value="P:lipopolysaccharide biosynthetic process"/>
    <property type="evidence" value="ECO:0007669"/>
    <property type="project" value="TreeGrafter"/>
</dbReference>
<protein>
    <submittedName>
        <fullName evidence="11">Glycosyltransferase family 39 protein</fullName>
    </submittedName>
</protein>
<feature type="transmembrane region" description="Helical" evidence="9">
    <location>
        <begin position="265"/>
        <end position="285"/>
    </location>
</feature>
<dbReference type="RefSeq" id="WP_149280242.1">
    <property type="nucleotide sequence ID" value="NZ_CP043506.1"/>
</dbReference>
<feature type="transmembrane region" description="Helical" evidence="9">
    <location>
        <begin position="297"/>
        <end position="315"/>
    </location>
</feature>
<feature type="transmembrane region" description="Helical" evidence="9">
    <location>
        <begin position="64"/>
        <end position="84"/>
    </location>
</feature>
<evidence type="ECO:0000256" key="6">
    <source>
        <dbReference type="ARBA" id="ARBA00022989"/>
    </source>
</evidence>
<comment type="subcellular location">
    <subcellularLocation>
        <location evidence="1">Cell membrane</location>
        <topology evidence="1">Multi-pass membrane protein</topology>
    </subcellularLocation>
</comment>
<feature type="transmembrane region" description="Helical" evidence="9">
    <location>
        <begin position="321"/>
        <end position="338"/>
    </location>
</feature>
<evidence type="ECO:0000256" key="4">
    <source>
        <dbReference type="ARBA" id="ARBA00022679"/>
    </source>
</evidence>
<evidence type="ECO:0000256" key="3">
    <source>
        <dbReference type="ARBA" id="ARBA00022676"/>
    </source>
</evidence>
<dbReference type="PANTHER" id="PTHR33908:SF3">
    <property type="entry name" value="UNDECAPRENYL PHOSPHATE-ALPHA-4-AMINO-4-DEOXY-L-ARABINOSE ARABINOSYL TRANSFERASE"/>
    <property type="match status" value="1"/>
</dbReference>
<keyword evidence="2" id="KW-1003">Cell membrane</keyword>
<dbReference type="GO" id="GO:0016763">
    <property type="term" value="F:pentosyltransferase activity"/>
    <property type="evidence" value="ECO:0007669"/>
    <property type="project" value="TreeGrafter"/>
</dbReference>